<name>A0AA39ISD9_9BILA</name>
<dbReference type="Pfam" id="PF06881">
    <property type="entry name" value="Elongin_A"/>
    <property type="match status" value="1"/>
</dbReference>
<reference evidence="2" key="1">
    <citation type="submission" date="2023-06" db="EMBL/GenBank/DDBJ databases">
        <title>Genomic analysis of the entomopathogenic nematode Steinernema hermaphroditum.</title>
        <authorList>
            <person name="Schwarz E.M."/>
            <person name="Heppert J.K."/>
            <person name="Baniya A."/>
            <person name="Schwartz H.T."/>
            <person name="Tan C.-H."/>
            <person name="Antoshechkin I."/>
            <person name="Sternberg P.W."/>
            <person name="Goodrich-Blair H."/>
            <person name="Dillman A.R."/>
        </authorList>
    </citation>
    <scope>NUCLEOTIDE SEQUENCE</scope>
    <source>
        <strain evidence="2">PS9179</strain>
        <tissue evidence="2">Whole animal</tissue>
    </source>
</reference>
<dbReference type="PANTHER" id="PTHR15141">
    <property type="entry name" value="TRANSCRIPTION ELONGATION FACTOR B POLYPEPTIDE 3"/>
    <property type="match status" value="1"/>
</dbReference>
<dbReference type="AlphaFoldDB" id="A0AA39ISD9"/>
<sequence>MEAQLNATIQKELDEFLNTNFIEEQEKEEVVEQCEEIYNPAAGRKMTLPTCPPRKAQTFDFSVAFSGKFEDLRRTLKKASVAELIAFEKANPSMMEKTEIFWQIFCTKKATPEEGETWRDAFQRAESESEDRLKAITARLKLGEKRKTEGSKKAFAIEDLPTKPASLPVAAPPPVTIVAPHKQKRRAPKRPQESSGPVAKRVRSNSEPEKPTVVKAGVKKGFLMKKVAKMVSRRR</sequence>
<dbReference type="InterPro" id="IPR010684">
    <property type="entry name" value="RNA_pol_II_trans_fac_SIII_A"/>
</dbReference>
<evidence type="ECO:0000256" key="1">
    <source>
        <dbReference type="SAM" id="MobiDB-lite"/>
    </source>
</evidence>
<accession>A0AA39ISD9</accession>
<evidence type="ECO:0000313" key="2">
    <source>
        <dbReference type="EMBL" id="KAK0428319.1"/>
    </source>
</evidence>
<proteinExistence type="predicted"/>
<dbReference type="InterPro" id="IPR051870">
    <property type="entry name" value="Elongin-A_domain"/>
</dbReference>
<organism evidence="2 3">
    <name type="scientific">Steinernema hermaphroditum</name>
    <dbReference type="NCBI Taxonomy" id="289476"/>
    <lineage>
        <taxon>Eukaryota</taxon>
        <taxon>Metazoa</taxon>
        <taxon>Ecdysozoa</taxon>
        <taxon>Nematoda</taxon>
        <taxon>Chromadorea</taxon>
        <taxon>Rhabditida</taxon>
        <taxon>Tylenchina</taxon>
        <taxon>Panagrolaimomorpha</taxon>
        <taxon>Strongyloidoidea</taxon>
        <taxon>Steinernematidae</taxon>
        <taxon>Steinernema</taxon>
    </lineage>
</organism>
<dbReference type="EMBL" id="JAUCMV010000001">
    <property type="protein sequence ID" value="KAK0428319.1"/>
    <property type="molecule type" value="Genomic_DNA"/>
</dbReference>
<dbReference type="Proteomes" id="UP001175271">
    <property type="component" value="Unassembled WGS sequence"/>
</dbReference>
<feature type="region of interest" description="Disordered" evidence="1">
    <location>
        <begin position="165"/>
        <end position="214"/>
    </location>
</feature>
<evidence type="ECO:0000313" key="3">
    <source>
        <dbReference type="Proteomes" id="UP001175271"/>
    </source>
</evidence>
<protein>
    <submittedName>
        <fullName evidence="2">Uncharacterized protein</fullName>
    </submittedName>
</protein>
<gene>
    <name evidence="2" type="ORF">QR680_010729</name>
</gene>
<dbReference type="GO" id="GO:0070449">
    <property type="term" value="C:elongin complex"/>
    <property type="evidence" value="ECO:0007669"/>
    <property type="project" value="InterPro"/>
</dbReference>
<dbReference type="Gene3D" id="6.10.250.3180">
    <property type="match status" value="1"/>
</dbReference>
<keyword evidence="3" id="KW-1185">Reference proteome</keyword>
<comment type="caution">
    <text evidence="2">The sequence shown here is derived from an EMBL/GenBank/DDBJ whole genome shotgun (WGS) entry which is preliminary data.</text>
</comment>
<dbReference type="PANTHER" id="PTHR15141:SF76">
    <property type="entry name" value="TRANSCRIPTION ELONGATION FACTOR B POLYPEPTIDE 3"/>
    <property type="match status" value="1"/>
</dbReference>
<dbReference type="GO" id="GO:0006368">
    <property type="term" value="P:transcription elongation by RNA polymerase II"/>
    <property type="evidence" value="ECO:0007669"/>
    <property type="project" value="InterPro"/>
</dbReference>